<dbReference type="RefSeq" id="WP_136494900.1">
    <property type="nucleotide sequence ID" value="NZ_CP046052.1"/>
</dbReference>
<accession>A0A6B8KC13</accession>
<proteinExistence type="predicted"/>
<dbReference type="AlphaFoldDB" id="A0A6B8KC13"/>
<organism evidence="1 2">
    <name type="scientific">Methylocystis heyeri</name>
    <dbReference type="NCBI Taxonomy" id="391905"/>
    <lineage>
        <taxon>Bacteria</taxon>
        <taxon>Pseudomonadati</taxon>
        <taxon>Pseudomonadota</taxon>
        <taxon>Alphaproteobacteria</taxon>
        <taxon>Hyphomicrobiales</taxon>
        <taxon>Methylocystaceae</taxon>
        <taxon>Methylocystis</taxon>
    </lineage>
</organism>
<dbReference type="EMBL" id="CP046052">
    <property type="protein sequence ID" value="QGM44601.1"/>
    <property type="molecule type" value="Genomic_DNA"/>
</dbReference>
<reference evidence="1 2" key="1">
    <citation type="submission" date="2019-11" db="EMBL/GenBank/DDBJ databases">
        <title>The genome sequence of Methylocystis heyeri.</title>
        <authorList>
            <person name="Oshkin I.Y."/>
            <person name="Miroshnikov K."/>
            <person name="Dedysh S.N."/>
        </authorList>
    </citation>
    <scope>NUCLEOTIDE SEQUENCE [LARGE SCALE GENOMIC DNA]</scope>
    <source>
        <strain evidence="1 2">H2</strain>
    </source>
</reference>
<evidence type="ECO:0000313" key="2">
    <source>
        <dbReference type="Proteomes" id="UP000309061"/>
    </source>
</evidence>
<gene>
    <name evidence="1" type="ORF">H2LOC_002240</name>
</gene>
<dbReference type="KEGG" id="mhey:H2LOC_002240"/>
<name>A0A6B8KC13_9HYPH</name>
<sequence>MTASVNFEQIFDRALPIANNVMLTVTEAPEDERDLLEILEGAMMRGMREHAQLTAIHVPFERFPHMDSKFWHIPVEDSGDPKVLRFFFETPYLEAA</sequence>
<dbReference type="OrthoDB" id="8450581at2"/>
<evidence type="ECO:0000313" key="1">
    <source>
        <dbReference type="EMBL" id="QGM44601.1"/>
    </source>
</evidence>
<keyword evidence="2" id="KW-1185">Reference proteome</keyword>
<protein>
    <submittedName>
        <fullName evidence="1">Uncharacterized protein</fullName>
    </submittedName>
</protein>
<dbReference type="Proteomes" id="UP000309061">
    <property type="component" value="Chromosome"/>
</dbReference>